<keyword evidence="2" id="KW-1185">Reference proteome</keyword>
<evidence type="ECO:0008006" key="3">
    <source>
        <dbReference type="Google" id="ProtNLM"/>
    </source>
</evidence>
<protein>
    <recommendedName>
        <fullName evidence="3">CobQ/CobB/MinD/ParA nucleotide binding domain-containing protein</fullName>
    </recommendedName>
</protein>
<evidence type="ECO:0000313" key="1">
    <source>
        <dbReference type="EMBL" id="MRH22872.1"/>
    </source>
</evidence>
<dbReference type="OrthoDB" id="7820287at2"/>
<dbReference type="SUPFAM" id="SSF52540">
    <property type="entry name" value="P-loop containing nucleoside triphosphate hydrolases"/>
    <property type="match status" value="1"/>
</dbReference>
<comment type="caution">
    <text evidence="1">The sequence shown here is derived from an EMBL/GenBank/DDBJ whole genome shotgun (WGS) entry which is preliminary data.</text>
</comment>
<reference evidence="1 2" key="1">
    <citation type="submission" date="2019-11" db="EMBL/GenBank/DDBJ databases">
        <title>Draft Whole-Genome sequence of the marine photosynthetic bacterium Rhodovulum strictum DSM 11289.</title>
        <authorList>
            <person name="Kyndt J.A."/>
            <person name="Meyer T.E."/>
        </authorList>
    </citation>
    <scope>NUCLEOTIDE SEQUENCE [LARGE SCALE GENOMIC DNA]</scope>
    <source>
        <strain evidence="1 2">DSM 11289</strain>
    </source>
</reference>
<evidence type="ECO:0000313" key="2">
    <source>
        <dbReference type="Proteomes" id="UP000466730"/>
    </source>
</evidence>
<dbReference type="AlphaFoldDB" id="A0A844BPG3"/>
<dbReference type="Gene3D" id="3.40.50.300">
    <property type="entry name" value="P-loop containing nucleotide triphosphate hydrolases"/>
    <property type="match status" value="1"/>
</dbReference>
<sequence>MIETGLQLRLSCPVFSGKRQQGAAPMKAVTMNGIRVVLMANRKGGSGKSTVCRALASAAAERGETGRGDRCASAGPGFRKMTLTATGDPC</sequence>
<gene>
    <name evidence="1" type="ORF">GH815_18030</name>
</gene>
<dbReference type="RefSeq" id="WP_153750126.1">
    <property type="nucleotide sequence ID" value="NZ_BAAADI010000001.1"/>
</dbReference>
<dbReference type="Proteomes" id="UP000466730">
    <property type="component" value="Unassembled WGS sequence"/>
</dbReference>
<proteinExistence type="predicted"/>
<accession>A0A844BPG3</accession>
<organism evidence="1 2">
    <name type="scientific">Rhodovulum strictum</name>
    <dbReference type="NCBI Taxonomy" id="58314"/>
    <lineage>
        <taxon>Bacteria</taxon>
        <taxon>Pseudomonadati</taxon>
        <taxon>Pseudomonadota</taxon>
        <taxon>Alphaproteobacteria</taxon>
        <taxon>Rhodobacterales</taxon>
        <taxon>Paracoccaceae</taxon>
        <taxon>Rhodovulum</taxon>
    </lineage>
</organism>
<dbReference type="EMBL" id="WJPO01000048">
    <property type="protein sequence ID" value="MRH22872.1"/>
    <property type="molecule type" value="Genomic_DNA"/>
</dbReference>
<name>A0A844BPG3_9RHOB</name>
<dbReference type="InterPro" id="IPR027417">
    <property type="entry name" value="P-loop_NTPase"/>
</dbReference>